<accession>A0ABW1HZ14</accession>
<dbReference type="EMBL" id="JBHSQQ010000399">
    <property type="protein sequence ID" value="MFC5945828.1"/>
    <property type="molecule type" value="Genomic_DNA"/>
</dbReference>
<evidence type="ECO:0000313" key="2">
    <source>
        <dbReference type="EMBL" id="MFC5945828.1"/>
    </source>
</evidence>
<feature type="compositionally biased region" description="Low complexity" evidence="1">
    <location>
        <begin position="1326"/>
        <end position="1339"/>
    </location>
</feature>
<name>A0ABW1HZ14_9ACTN</name>
<feature type="region of interest" description="Disordered" evidence="1">
    <location>
        <begin position="954"/>
        <end position="1006"/>
    </location>
</feature>
<gene>
    <name evidence="2" type="ORF">ACFPZ4_30750</name>
</gene>
<protein>
    <recommendedName>
        <fullName evidence="4">Baseplate assembly protein</fullName>
    </recommendedName>
</protein>
<evidence type="ECO:0000256" key="1">
    <source>
        <dbReference type="SAM" id="MobiDB-lite"/>
    </source>
</evidence>
<sequence>ALRAVGEALRRLPPARLAAGRQVRRGRPSLPRLAEWVDPVQVDEAGGAGASSRLRAVSAYLALHGRIGDLPVTDTAVTALTLDGLHQALGGRPAPLDAGHPGSLVQALTRRPGAMILVHEQPPDAPARVFWLVADDRDGAVVPRVVDPGRSGVFARSAVDDPVTAAALTRAGTTALAVDARGDAMDLADFLAPSTAGLTRAAGDPALVVADATDLVQAMVRLVDGYFGRTPRTLGAQLTVTPETIPGTLAAALGGQFEPLHDVEATVTALRAAPGSLALAYLPRAEEPGRLLMFVVEPGVATVPAQLTVVGVDVADHRDADLTRELSTGRAQVLLLDPTGAARQAPGREPTAEQVTAVRTAITAQPLLIGVPHTDQPAWGDGLGARVTRRLAALGVTMPTARPLLHALATDPTEFLHHGSGHPVRVGRDKRFAWVRLVPRPSDADEVRLAPGLGGIEDRRSTAVSASTWAQPQTTTARIVVPIPAGGVGVTVLGGVLSSRAVRTIGQSLTTGDNGMMIGVPDSFLTRSAVYVQVEITERPAPPAWADVPAAWVPGDGDRFWFRTPEVLATMRPISDGTALTVSRAGAAFLRDASYPVGVVDDGALATNVLSGIPDVVRRGSNLRVWRLWGGQRAHDAVQPGATGLTATSSSWLRRPAYAQGVRPALRLTRLTPIGELPESALLRTAASATTGQSVQSASDRGGFLAVLIGRAFGLFRLSAGPSVSVVDRRAQAIAPQVETTAGQETGDHALGLYLAEYTGTLQWSMHRSVTRSLAHRGLRRGSQPVTVRTLLVVPQQHVAELPRVPSTARPDRDLVALLARTVEEDPDDPRTLPDYLWQGDRLRIGRGFLHGGELVAGLVANRLRQLLDDDRNAVHRQYLPGWDNPQVQTARIRRALDRLGNEERLSAQNSPSRYSARLLGTADGELLIELRVRDILSGRTLEVRIGVRRRHPDTAPRYLGRRGTHPDPVTVDIPEPSDSETSESEDDEPTVKLRTSQGRAQAATNRAVRSVASGVQAGASVGSDAIGGAAGIGVRLQGVWRDVIEVTQGSQAGVVGVGGGLVAVFADDVQLELSASVIVEYRGFLADAWRWLADQPVQAQPLRFAGDSTIDLELGFSVPFTQTIAAGQPQPVVLPTPTGAPSAGIVLREALGELLPPAVNPQRQRLRNLGAALAQHTVTHHVHGMPELREQLLDALRGATADYMDAGHLPSGAGGRRRGTAFSGDIPGTPLHQWLNAFVDQGHLAALLAPATQQPQPVHAPSVVLGDDVPATVFVFAEVIGHDQTPAGALTDDGYESAVAGFAVRRSAAERGGQFRLEVGGGGAAWRAPEPAAPAGQAGDAGGATPGGQP</sequence>
<proteinExistence type="predicted"/>
<keyword evidence="3" id="KW-1185">Reference proteome</keyword>
<comment type="caution">
    <text evidence="2">The sequence shown here is derived from an EMBL/GenBank/DDBJ whole genome shotgun (WGS) entry which is preliminary data.</text>
</comment>
<feature type="compositionally biased region" description="Acidic residues" evidence="1">
    <location>
        <begin position="976"/>
        <end position="989"/>
    </location>
</feature>
<feature type="compositionally biased region" description="Gly residues" evidence="1">
    <location>
        <begin position="1340"/>
        <end position="1351"/>
    </location>
</feature>
<feature type="non-terminal residue" evidence="2">
    <location>
        <position position="1351"/>
    </location>
</feature>
<evidence type="ECO:0008006" key="4">
    <source>
        <dbReference type="Google" id="ProtNLM"/>
    </source>
</evidence>
<reference evidence="3" key="1">
    <citation type="journal article" date="2019" name="Int. J. Syst. Evol. Microbiol.">
        <title>The Global Catalogue of Microorganisms (GCM) 10K type strain sequencing project: providing services to taxonomists for standard genome sequencing and annotation.</title>
        <authorList>
            <consortium name="The Broad Institute Genomics Platform"/>
            <consortium name="The Broad Institute Genome Sequencing Center for Infectious Disease"/>
            <person name="Wu L."/>
            <person name="Ma J."/>
        </authorList>
    </citation>
    <scope>NUCLEOTIDE SEQUENCE [LARGE SCALE GENOMIC DNA]</scope>
    <source>
        <strain evidence="3">CGMCC 4.7173</strain>
    </source>
</reference>
<organism evidence="2 3">
    <name type="scientific">Micromonospora harpali</name>
    <dbReference type="NCBI Taxonomy" id="1490225"/>
    <lineage>
        <taxon>Bacteria</taxon>
        <taxon>Bacillati</taxon>
        <taxon>Actinomycetota</taxon>
        <taxon>Actinomycetes</taxon>
        <taxon>Micromonosporales</taxon>
        <taxon>Micromonosporaceae</taxon>
        <taxon>Micromonospora</taxon>
    </lineage>
</organism>
<dbReference type="Proteomes" id="UP001596207">
    <property type="component" value="Unassembled WGS sequence"/>
</dbReference>
<feature type="region of interest" description="Disordered" evidence="1">
    <location>
        <begin position="1323"/>
        <end position="1351"/>
    </location>
</feature>
<evidence type="ECO:0000313" key="3">
    <source>
        <dbReference type="Proteomes" id="UP001596207"/>
    </source>
</evidence>
<feature type="compositionally biased region" description="Polar residues" evidence="1">
    <location>
        <begin position="994"/>
        <end position="1005"/>
    </location>
</feature>
<feature type="non-terminal residue" evidence="2">
    <location>
        <position position="1"/>
    </location>
</feature>
<dbReference type="RefSeq" id="WP_377538660.1">
    <property type="nucleotide sequence ID" value="NZ_JBHSQQ010000399.1"/>
</dbReference>